<protein>
    <submittedName>
        <fullName evidence="2">Anti-anti-sigma factor</fullName>
    </submittedName>
</protein>
<feature type="domain" description="STAS" evidence="1">
    <location>
        <begin position="4"/>
        <end position="139"/>
    </location>
</feature>
<dbReference type="GO" id="GO:0043856">
    <property type="term" value="F:anti-sigma factor antagonist activity"/>
    <property type="evidence" value="ECO:0007669"/>
    <property type="project" value="TreeGrafter"/>
</dbReference>
<dbReference type="InterPro" id="IPR014557">
    <property type="entry name" value="UCP029548_STAS-type"/>
</dbReference>
<dbReference type="PIRSF" id="PIRSF029548">
    <property type="entry name" value="UCP029548"/>
    <property type="match status" value="1"/>
</dbReference>
<dbReference type="SUPFAM" id="SSF52091">
    <property type="entry name" value="SpoIIaa-like"/>
    <property type="match status" value="1"/>
</dbReference>
<dbReference type="AlphaFoldDB" id="A0A222FLU9"/>
<dbReference type="EMBL" id="CP022530">
    <property type="protein sequence ID" value="ASP39739.1"/>
    <property type="molecule type" value="Genomic_DNA"/>
</dbReference>
<dbReference type="Gene3D" id="3.30.750.24">
    <property type="entry name" value="STAS domain"/>
    <property type="match status" value="1"/>
</dbReference>
<evidence type="ECO:0000313" key="2">
    <source>
        <dbReference type="EMBL" id="ASP39739.1"/>
    </source>
</evidence>
<keyword evidence="3" id="KW-1185">Reference proteome</keyword>
<evidence type="ECO:0000259" key="1">
    <source>
        <dbReference type="PROSITE" id="PS50801"/>
    </source>
</evidence>
<organism evidence="2 3">
    <name type="scientific">Bacterioplanes sanyensis</name>
    <dbReference type="NCBI Taxonomy" id="1249553"/>
    <lineage>
        <taxon>Bacteria</taxon>
        <taxon>Pseudomonadati</taxon>
        <taxon>Pseudomonadota</taxon>
        <taxon>Gammaproteobacteria</taxon>
        <taxon>Oceanospirillales</taxon>
        <taxon>Oceanospirillaceae</taxon>
        <taxon>Bacterioplanes</taxon>
    </lineage>
</organism>
<dbReference type="PANTHER" id="PTHR33495:SF2">
    <property type="entry name" value="ANTI-SIGMA FACTOR ANTAGONIST TM_1081-RELATED"/>
    <property type="match status" value="1"/>
</dbReference>
<dbReference type="PROSITE" id="PS50801">
    <property type="entry name" value="STAS"/>
    <property type="match status" value="1"/>
</dbReference>
<dbReference type="OrthoDB" id="8685730at2"/>
<dbReference type="Pfam" id="PF01740">
    <property type="entry name" value="STAS"/>
    <property type="match status" value="1"/>
</dbReference>
<gene>
    <name evidence="2" type="ORF">CHH28_14125</name>
</gene>
<dbReference type="InterPro" id="IPR036513">
    <property type="entry name" value="STAS_dom_sf"/>
</dbReference>
<dbReference type="InterPro" id="IPR002645">
    <property type="entry name" value="STAS_dom"/>
</dbReference>
<name>A0A222FLU9_9GAMM</name>
<evidence type="ECO:0000313" key="3">
    <source>
        <dbReference type="Proteomes" id="UP000202440"/>
    </source>
</evidence>
<reference evidence="2 3" key="1">
    <citation type="submission" date="2017-07" db="EMBL/GenBank/DDBJ databases">
        <title>Annotated genome sequence of Bacterioplanes sanyensis isolated from Red Sea.</title>
        <authorList>
            <person name="Rehman Z.U."/>
        </authorList>
    </citation>
    <scope>NUCLEOTIDE SEQUENCE [LARGE SCALE GENOMIC DNA]</scope>
    <source>
        <strain evidence="2 3">NV9</strain>
    </source>
</reference>
<sequence length="169" mass="18764">MTSGEVYVAFVDGVHIVRLVGDVRLNLCSALERYLDDILARPDFHQVVVDLSAASGVDSTTLGQIAKIAILAQERFGIRPTVVTPNPDITRLLLSMGFDQVFNLVREPIDTDAEFEQWAAREVSEAQAREQVIDAHKVLMSLNKSNEHAFKELVDSLEADRRDAQSNNS</sequence>
<dbReference type="RefSeq" id="WP_094060914.1">
    <property type="nucleotide sequence ID" value="NZ_CP022530.1"/>
</dbReference>
<dbReference type="PANTHER" id="PTHR33495">
    <property type="entry name" value="ANTI-SIGMA FACTOR ANTAGONIST TM_1081-RELATED-RELATED"/>
    <property type="match status" value="1"/>
</dbReference>
<dbReference type="KEGG" id="bsan:CHH28_14125"/>
<accession>A0A222FLU9</accession>
<dbReference type="CDD" id="cd07043">
    <property type="entry name" value="STAS_anti-anti-sigma_factors"/>
    <property type="match status" value="1"/>
</dbReference>
<dbReference type="Proteomes" id="UP000202440">
    <property type="component" value="Chromosome"/>
</dbReference>
<proteinExistence type="predicted"/>